<organism evidence="1 3">
    <name type="scientific">Prochlorothrix hollandica PCC 9006 = CALU 1027</name>
    <dbReference type="NCBI Taxonomy" id="317619"/>
    <lineage>
        <taxon>Bacteria</taxon>
        <taxon>Bacillati</taxon>
        <taxon>Cyanobacteriota</taxon>
        <taxon>Cyanophyceae</taxon>
        <taxon>Prochlorotrichales</taxon>
        <taxon>Prochlorotrichaceae</taxon>
        <taxon>Prochlorothrix</taxon>
    </lineage>
</organism>
<evidence type="ECO:0000313" key="3">
    <source>
        <dbReference type="Proteomes" id="UP000034681"/>
    </source>
</evidence>
<keyword evidence="3" id="KW-1185">Reference proteome</keyword>
<protein>
    <recommendedName>
        <fullName evidence="4">DUF2281 domain-containing protein</fullName>
    </recommendedName>
</protein>
<dbReference type="Proteomes" id="UP000034681">
    <property type="component" value="Unassembled WGS sequence"/>
</dbReference>
<name>A0A0M2PUX5_PROHO</name>
<dbReference type="EMBL" id="AJTX02000004">
    <property type="protein sequence ID" value="KKI99958.1"/>
    <property type="molecule type" value="Genomic_DNA"/>
</dbReference>
<reference evidence="1 3" key="1">
    <citation type="submission" date="2012-04" db="EMBL/GenBank/DDBJ databases">
        <authorList>
            <person name="Shanker A."/>
            <person name="Yadav P."/>
            <person name="Khan S."/>
            <person name="Sharma V."/>
        </authorList>
    </citation>
    <scope>NUCLEOTIDE SEQUENCE [LARGE SCALE GENOMIC DNA]</scope>
    <source>
        <strain evidence="1">CALU 1027</strain>
    </source>
</reference>
<dbReference type="RefSeq" id="WP_148288030.1">
    <property type="nucleotide sequence ID" value="NZ_KB235933.1"/>
</dbReference>
<evidence type="ECO:0008006" key="4">
    <source>
        <dbReference type="Google" id="ProtNLM"/>
    </source>
</evidence>
<comment type="caution">
    <text evidence="1">The sequence shown here is derived from an EMBL/GenBank/DDBJ whole genome shotgun (WGS) entry which is preliminary data.</text>
</comment>
<dbReference type="Gene3D" id="6.10.250.330">
    <property type="match status" value="1"/>
</dbReference>
<dbReference type="AlphaFoldDB" id="A0A0M2PUX5"/>
<dbReference type="STRING" id="317619.GCA_000332315_00591"/>
<evidence type="ECO:0000313" key="2">
    <source>
        <dbReference type="EMBL" id="KKI99958.1"/>
    </source>
</evidence>
<proteinExistence type="predicted"/>
<dbReference type="OrthoDB" id="2321886at2"/>
<reference evidence="1 3" key="2">
    <citation type="submission" date="2015-04" db="EMBL/GenBank/DDBJ databases">
        <authorList>
            <person name="Syromyatnikov M.Y."/>
            <person name="Popov V.N."/>
        </authorList>
    </citation>
    <scope>NUCLEOTIDE SEQUENCE [LARGE SCALE GENOMIC DNA]</scope>
    <source>
        <strain evidence="1">CALU 1027</strain>
    </source>
</reference>
<evidence type="ECO:0000313" key="1">
    <source>
        <dbReference type="EMBL" id="KKI99919.1"/>
    </source>
</evidence>
<accession>A0A0M2PUX5</accession>
<dbReference type="EMBL" id="AJTX02000004">
    <property type="protein sequence ID" value="KKI99919.1"/>
    <property type="molecule type" value="Genomic_DNA"/>
</dbReference>
<gene>
    <name evidence="1" type="ORF">PROH_08945</name>
    <name evidence="2" type="ORF">PROH_09210</name>
</gene>
<sequence length="88" mass="10019">MQTTSDLHDRLHQRLQELSPPLLQMVLDFVEFLLGQERQLQATLAAGEDETQYLLRSEANAEHLARSIAQYRQGELTVQDIGEESVTP</sequence>